<comment type="caution">
    <text evidence="1">The sequence shown here is derived from an EMBL/GenBank/DDBJ whole genome shotgun (WGS) entry which is preliminary data.</text>
</comment>
<feature type="non-terminal residue" evidence="1">
    <location>
        <position position="97"/>
    </location>
</feature>
<dbReference type="Proteomes" id="UP000284763">
    <property type="component" value="Unassembled WGS sequence"/>
</dbReference>
<protein>
    <submittedName>
        <fullName evidence="1">Uncharacterized protein</fullName>
    </submittedName>
</protein>
<name>A0A424Z2M7_9EURY</name>
<gene>
    <name evidence="1" type="ORF">D5R95_02850</name>
</gene>
<evidence type="ECO:0000313" key="2">
    <source>
        <dbReference type="Proteomes" id="UP000284763"/>
    </source>
</evidence>
<dbReference type="EMBL" id="QZAB01000195">
    <property type="protein sequence ID" value="RQD88401.1"/>
    <property type="molecule type" value="Genomic_DNA"/>
</dbReference>
<accession>A0A424Z2M7</accession>
<organism evidence="1 2">
    <name type="scientific">Methanosalsum natronophilum</name>
    <dbReference type="NCBI Taxonomy" id="768733"/>
    <lineage>
        <taxon>Archaea</taxon>
        <taxon>Methanobacteriati</taxon>
        <taxon>Methanobacteriota</taxon>
        <taxon>Stenosarchaea group</taxon>
        <taxon>Methanomicrobia</taxon>
        <taxon>Methanosarcinales</taxon>
        <taxon>Methanosarcinaceae</taxon>
        <taxon>Methanosalsum</taxon>
    </lineage>
</organism>
<reference evidence="1 2" key="1">
    <citation type="submission" date="2018-08" db="EMBL/GenBank/DDBJ databases">
        <title>The metabolism and importance of syntrophic acetate oxidation coupled to methane or sulfide production in haloalkaline environments.</title>
        <authorList>
            <person name="Timmers P.H.A."/>
            <person name="Vavourakis C.D."/>
            <person name="Sorokin D.Y."/>
            <person name="Sinninghe Damste J.S."/>
            <person name="Muyzer G."/>
            <person name="Stams A.J.M."/>
            <person name="Plugge C.M."/>
        </authorList>
    </citation>
    <scope>NUCLEOTIDE SEQUENCE [LARGE SCALE GENOMIC DNA]</scope>
    <source>
        <strain evidence="1">MSAO_Arc3</strain>
    </source>
</reference>
<evidence type="ECO:0000313" key="1">
    <source>
        <dbReference type="EMBL" id="RQD88401.1"/>
    </source>
</evidence>
<proteinExistence type="predicted"/>
<sequence length="97" mass="10427">MKRIQLIFLLAVIAMLATVSMSAATITVDGYKSSGEWNENWAFGQENVNIAVDNATLTPYDPNGPFGDRLVLRQGGLSIAVTDTWYGTYPNASAGPT</sequence>
<dbReference type="AlphaFoldDB" id="A0A424Z2M7"/>